<gene>
    <name evidence="3" type="ORF">FGL98_22705</name>
</gene>
<feature type="chain" id="PRO_5022194048" evidence="2">
    <location>
        <begin position="30"/>
        <end position="180"/>
    </location>
</feature>
<dbReference type="EMBL" id="VCQV01000051">
    <property type="protein sequence ID" value="TWP33009.1"/>
    <property type="molecule type" value="Genomic_DNA"/>
</dbReference>
<reference evidence="3 4" key="1">
    <citation type="submission" date="2019-05" db="EMBL/GenBank/DDBJ databases">
        <authorList>
            <person name="Lee S.D."/>
        </authorList>
    </citation>
    <scope>NUCLEOTIDE SEQUENCE [LARGE SCALE GENOMIC DNA]</scope>
    <source>
        <strain evidence="3 4">C5-26</strain>
    </source>
</reference>
<dbReference type="RefSeq" id="WP_146320811.1">
    <property type="nucleotide sequence ID" value="NZ_VCQV01000051.1"/>
</dbReference>
<accession>A0A563DS63</accession>
<name>A0A563DS63_9MICO</name>
<dbReference type="PROSITE" id="PS51257">
    <property type="entry name" value="PROKAR_LIPOPROTEIN"/>
    <property type="match status" value="1"/>
</dbReference>
<keyword evidence="2" id="KW-0732">Signal</keyword>
<keyword evidence="4" id="KW-1185">Reference proteome</keyword>
<organism evidence="3 4">
    <name type="scientific">Leekyejoonella antrihumi</name>
    <dbReference type="NCBI Taxonomy" id="1660198"/>
    <lineage>
        <taxon>Bacteria</taxon>
        <taxon>Bacillati</taxon>
        <taxon>Actinomycetota</taxon>
        <taxon>Actinomycetes</taxon>
        <taxon>Micrococcales</taxon>
        <taxon>Dermacoccaceae</taxon>
        <taxon>Leekyejoonella</taxon>
    </lineage>
</organism>
<evidence type="ECO:0000313" key="4">
    <source>
        <dbReference type="Proteomes" id="UP000320244"/>
    </source>
</evidence>
<feature type="region of interest" description="Disordered" evidence="1">
    <location>
        <begin position="24"/>
        <end position="87"/>
    </location>
</feature>
<protein>
    <submittedName>
        <fullName evidence="3">Uncharacterized protein</fullName>
    </submittedName>
</protein>
<comment type="caution">
    <text evidence="3">The sequence shown here is derived from an EMBL/GenBank/DDBJ whole genome shotgun (WGS) entry which is preliminary data.</text>
</comment>
<evidence type="ECO:0000256" key="1">
    <source>
        <dbReference type="SAM" id="MobiDB-lite"/>
    </source>
</evidence>
<evidence type="ECO:0000256" key="2">
    <source>
        <dbReference type="SAM" id="SignalP"/>
    </source>
</evidence>
<proteinExistence type="predicted"/>
<dbReference type="Proteomes" id="UP000320244">
    <property type="component" value="Unassembled WGS sequence"/>
</dbReference>
<evidence type="ECO:0000313" key="3">
    <source>
        <dbReference type="EMBL" id="TWP33009.1"/>
    </source>
</evidence>
<sequence>MIRTIAVSATFTVAAIGLTGCGGSSTPTAAPTATTSATHAAAAPTTTPSMHTKPVVSPTSTVKPKPKITPTSKPAPTSAPSPTTMAPQSAIAMPPVVSKITWDGSIARDANGFALGGPAPAQQPGAHPSRQDCLTYLAEDRAWSNYQNEHRPVGSTNALPFSADVQYLYTVCHLNYYGSS</sequence>
<dbReference type="OrthoDB" id="9997736at2"/>
<reference evidence="3 4" key="2">
    <citation type="submission" date="2019-08" db="EMBL/GenBank/DDBJ databases">
        <title>Jejuicoccus antrihumi gen. nov., sp. nov., a new member of the family Dermacoccaceae isolated from a cave.</title>
        <authorList>
            <person name="Schumann P."/>
            <person name="Kim I.S."/>
        </authorList>
    </citation>
    <scope>NUCLEOTIDE SEQUENCE [LARGE SCALE GENOMIC DNA]</scope>
    <source>
        <strain evidence="3 4">C5-26</strain>
    </source>
</reference>
<dbReference type="AlphaFoldDB" id="A0A563DS63"/>
<feature type="signal peptide" evidence="2">
    <location>
        <begin position="1"/>
        <end position="29"/>
    </location>
</feature>